<dbReference type="EMBL" id="GBRH01200137">
    <property type="protein sequence ID" value="JAD97758.1"/>
    <property type="molecule type" value="Transcribed_RNA"/>
</dbReference>
<dbReference type="AlphaFoldDB" id="A0A0A9EFH1"/>
<sequence>MCLKASRLFFLMTNLYQFEGPWYCYSCNLLFFWVKGATVITISLIGDCDIFPSLLELSHAYYYVLLTGTVYSCKMQVEAKALIICRHAFIYPRITVWL</sequence>
<organism evidence="1">
    <name type="scientific">Arundo donax</name>
    <name type="common">Giant reed</name>
    <name type="synonym">Donax arundinaceus</name>
    <dbReference type="NCBI Taxonomy" id="35708"/>
    <lineage>
        <taxon>Eukaryota</taxon>
        <taxon>Viridiplantae</taxon>
        <taxon>Streptophyta</taxon>
        <taxon>Embryophyta</taxon>
        <taxon>Tracheophyta</taxon>
        <taxon>Spermatophyta</taxon>
        <taxon>Magnoliopsida</taxon>
        <taxon>Liliopsida</taxon>
        <taxon>Poales</taxon>
        <taxon>Poaceae</taxon>
        <taxon>PACMAD clade</taxon>
        <taxon>Arundinoideae</taxon>
        <taxon>Arundineae</taxon>
        <taxon>Arundo</taxon>
    </lineage>
</organism>
<evidence type="ECO:0000313" key="1">
    <source>
        <dbReference type="EMBL" id="JAD97758.1"/>
    </source>
</evidence>
<reference evidence="1" key="1">
    <citation type="submission" date="2014-09" db="EMBL/GenBank/DDBJ databases">
        <authorList>
            <person name="Magalhaes I.L.F."/>
            <person name="Oliveira U."/>
            <person name="Santos F.R."/>
            <person name="Vidigal T.H.D.A."/>
            <person name="Brescovit A.D."/>
            <person name="Santos A.J."/>
        </authorList>
    </citation>
    <scope>NUCLEOTIDE SEQUENCE</scope>
    <source>
        <tissue evidence="1">Shoot tissue taken approximately 20 cm above the soil surface</tissue>
    </source>
</reference>
<reference evidence="1" key="2">
    <citation type="journal article" date="2015" name="Data Brief">
        <title>Shoot transcriptome of the giant reed, Arundo donax.</title>
        <authorList>
            <person name="Barrero R.A."/>
            <person name="Guerrero F.D."/>
            <person name="Moolhuijzen P."/>
            <person name="Goolsby J.A."/>
            <person name="Tidwell J."/>
            <person name="Bellgard S.E."/>
            <person name="Bellgard M.I."/>
        </authorList>
    </citation>
    <scope>NUCLEOTIDE SEQUENCE</scope>
    <source>
        <tissue evidence="1">Shoot tissue taken approximately 20 cm above the soil surface</tissue>
    </source>
</reference>
<protein>
    <submittedName>
        <fullName evidence="1">Uncharacterized protein</fullName>
    </submittedName>
</protein>
<proteinExistence type="predicted"/>
<name>A0A0A9EFH1_ARUDO</name>
<accession>A0A0A9EFH1</accession>